<name>D7DIT0_METV0</name>
<dbReference type="KEGG" id="meh:M301_1585"/>
<protein>
    <recommendedName>
        <fullName evidence="4">Transporter</fullName>
    </recommendedName>
</protein>
<evidence type="ECO:0000313" key="3">
    <source>
        <dbReference type="Proteomes" id="UP000000383"/>
    </source>
</evidence>
<evidence type="ECO:0000313" key="2">
    <source>
        <dbReference type="EMBL" id="ADI29965.1"/>
    </source>
</evidence>
<dbReference type="EMBL" id="CP002056">
    <property type="protein sequence ID" value="ADI29965.1"/>
    <property type="molecule type" value="Genomic_DNA"/>
</dbReference>
<dbReference type="HOGENOM" id="CLU_099339_0_0_4"/>
<feature type="signal peptide" evidence="1">
    <location>
        <begin position="1"/>
        <end position="24"/>
    </location>
</feature>
<reference evidence="2 3" key="2">
    <citation type="journal article" date="2011" name="J. Bacteriol.">
        <title>Genomes of three methylotrophs from a single niche uncover genetic and metabolic divergence of Methylophilaceae.</title>
        <authorList>
            <person name="Lapidus A."/>
            <person name="Clum A."/>
            <person name="Labutti K."/>
            <person name="Kaluzhnaya M.G."/>
            <person name="Lim S."/>
            <person name="Beck D.A."/>
            <person name="Glavina Del Rio T."/>
            <person name="Nolan M."/>
            <person name="Mavromatis K."/>
            <person name="Huntemann M."/>
            <person name="Lucas S."/>
            <person name="Lidstrom M.E."/>
            <person name="Ivanova N."/>
            <person name="Chistoserdova L."/>
        </authorList>
    </citation>
    <scope>NUCLEOTIDE SEQUENCE [LARGE SCALE GENOMIC DNA]</scope>
    <source>
        <strain evidence="2 3">301</strain>
    </source>
</reference>
<keyword evidence="3" id="KW-1185">Reference proteome</keyword>
<dbReference type="STRING" id="666681.M301_1585"/>
<dbReference type="eggNOG" id="ENOG502ZA0D">
    <property type="taxonomic scope" value="Bacteria"/>
</dbReference>
<proteinExistence type="predicted"/>
<keyword evidence="1" id="KW-0732">Signal</keyword>
<reference evidence="3" key="1">
    <citation type="submission" date="2010-05" db="EMBL/GenBank/DDBJ databases">
        <title>Complete sequence of Methylotenera sp. 301.</title>
        <authorList>
            <person name="Lucas S."/>
            <person name="Copeland A."/>
            <person name="Lapidus A."/>
            <person name="Cheng J.-F."/>
            <person name="Bruce D."/>
            <person name="Goodwin L."/>
            <person name="Pitluck S."/>
            <person name="Clum A."/>
            <person name="Land M."/>
            <person name="Hauser L."/>
            <person name="Kyrpides N."/>
            <person name="Ivanova N."/>
            <person name="Chistoservova L."/>
            <person name="Kalyuzhnaya M."/>
            <person name="Woyke T."/>
        </authorList>
    </citation>
    <scope>NUCLEOTIDE SEQUENCE [LARGE SCALE GENOMIC DNA]</scope>
    <source>
        <strain evidence="3">301</strain>
    </source>
</reference>
<accession>D7DIT0</accession>
<gene>
    <name evidence="2" type="ordered locus">M301_1585</name>
</gene>
<evidence type="ECO:0000256" key="1">
    <source>
        <dbReference type="SAM" id="SignalP"/>
    </source>
</evidence>
<dbReference type="InterPro" id="IPR025737">
    <property type="entry name" value="FApF"/>
</dbReference>
<organism evidence="2 3">
    <name type="scientific">Methylotenera versatilis (strain 301)</name>
    <dbReference type="NCBI Taxonomy" id="666681"/>
    <lineage>
        <taxon>Bacteria</taxon>
        <taxon>Pseudomonadati</taxon>
        <taxon>Pseudomonadota</taxon>
        <taxon>Betaproteobacteria</taxon>
        <taxon>Nitrosomonadales</taxon>
        <taxon>Methylophilaceae</taxon>
        <taxon>Methylotenera</taxon>
    </lineage>
</organism>
<dbReference type="AlphaFoldDB" id="D7DIT0"/>
<evidence type="ECO:0008006" key="4">
    <source>
        <dbReference type="Google" id="ProtNLM"/>
    </source>
</evidence>
<dbReference type="Proteomes" id="UP000000383">
    <property type="component" value="Chromosome"/>
</dbReference>
<dbReference type="Pfam" id="PF13557">
    <property type="entry name" value="Phenol_MetA_deg"/>
    <property type="match status" value="1"/>
</dbReference>
<feature type="chain" id="PRO_5003094720" description="Transporter" evidence="1">
    <location>
        <begin position="25"/>
        <end position="249"/>
    </location>
</feature>
<sequence length="249" mass="28323" precursor="true">MKRCKLTFGFSMLMSALYMSEALAGSADYVYTPMVEQGEKEIDFKFGTAKLQDGSRQNVTSLGFGYGVNDFWFTEVYLKRESEAGEGLTIAEWENKFQLTETGKYPIEIGLITEFEAPTSNNNEPYEFKFGPLFQTEFGKLQLNANVLFERKFGPNDADESRFTEMGYQWQAKYRLQPSFELGLQGMGEMGQWNDWTSTSEQTHRFGPAVFGKVSVGNKQAIKYNAALLFGVSDAAPNNTFRMQVEYEF</sequence>